<dbReference type="PANTHER" id="PTHR21015:SF22">
    <property type="entry name" value="GLYCOSYLTRANSFERASE"/>
    <property type="match status" value="1"/>
</dbReference>
<protein>
    <recommendedName>
        <fullName evidence="10">UDP-N-acetylglucosamine--N-acetylmuramyl-(pentapeptide) pyrophosphoryl-undecaprenol N-acetylglucosamine transferase</fullName>
        <ecNumber evidence="10">2.4.1.227</ecNumber>
    </recommendedName>
    <alternativeName>
        <fullName evidence="10">Undecaprenyl-PP-MurNAc-pentapeptide-UDPGlcNAc GlcNAc transferase</fullName>
    </alternativeName>
</protein>
<dbReference type="InterPro" id="IPR006009">
    <property type="entry name" value="GlcNAc_MurG"/>
</dbReference>
<dbReference type="PATRIC" id="fig|926566.3.peg.3386"/>
<dbReference type="GO" id="GO:0050511">
    <property type="term" value="F:undecaprenyldiphospho-muramoylpentapeptide beta-N-acetylglucosaminyltransferase activity"/>
    <property type="evidence" value="ECO:0007669"/>
    <property type="project" value="UniProtKB-UniRule"/>
</dbReference>
<dbReference type="GO" id="GO:0051301">
    <property type="term" value="P:cell division"/>
    <property type="evidence" value="ECO:0007669"/>
    <property type="project" value="UniProtKB-KW"/>
</dbReference>
<dbReference type="STRING" id="926566.Terro_3444"/>
<name>I3ZK90_TERRK</name>
<feature type="domain" description="Glycosyl transferase family 28 C-terminal" evidence="12">
    <location>
        <begin position="192"/>
        <end position="359"/>
    </location>
</feature>
<dbReference type="HOGENOM" id="CLU_037404_2_0_0"/>
<feature type="domain" description="Glycosyltransferase family 28 N-terminal" evidence="11">
    <location>
        <begin position="17"/>
        <end position="155"/>
    </location>
</feature>
<dbReference type="CDD" id="cd03785">
    <property type="entry name" value="GT28_MurG"/>
    <property type="match status" value="1"/>
</dbReference>
<feature type="binding site" evidence="10">
    <location>
        <begin position="24"/>
        <end position="26"/>
    </location>
    <ligand>
        <name>UDP-N-acetyl-alpha-D-glucosamine</name>
        <dbReference type="ChEBI" id="CHEBI:57705"/>
    </ligand>
</feature>
<dbReference type="eggNOG" id="COG0707">
    <property type="taxonomic scope" value="Bacteria"/>
</dbReference>
<comment type="similarity">
    <text evidence="10">Belongs to the glycosyltransferase 28 family. MurG subfamily.</text>
</comment>
<dbReference type="AlphaFoldDB" id="I3ZK90"/>
<comment type="pathway">
    <text evidence="10">Cell wall biogenesis; peptidoglycan biosynthesis.</text>
</comment>
<keyword evidence="1 10" id="KW-1003">Cell membrane</keyword>
<reference evidence="13 14" key="1">
    <citation type="submission" date="2012-06" db="EMBL/GenBank/DDBJ databases">
        <title>Complete genome of Terriglobus roseus DSM 18391.</title>
        <authorList>
            <consortium name="US DOE Joint Genome Institute (JGI-PGF)"/>
            <person name="Lucas S."/>
            <person name="Copeland A."/>
            <person name="Lapidus A."/>
            <person name="Glavina del Rio T."/>
            <person name="Dalin E."/>
            <person name="Tice H."/>
            <person name="Bruce D."/>
            <person name="Goodwin L."/>
            <person name="Pitluck S."/>
            <person name="Peters L."/>
            <person name="Mikhailova N."/>
            <person name="Munk A.C.C."/>
            <person name="Kyrpides N."/>
            <person name="Mavromatis K."/>
            <person name="Ivanova N."/>
            <person name="Brettin T."/>
            <person name="Detter J.C."/>
            <person name="Han C."/>
            <person name="Larimer F."/>
            <person name="Land M."/>
            <person name="Hauser L."/>
            <person name="Markowitz V."/>
            <person name="Cheng J.-F."/>
            <person name="Hugenholtz P."/>
            <person name="Woyke T."/>
            <person name="Wu D."/>
            <person name="Brambilla E."/>
            <person name="Klenk H.-P."/>
            <person name="Eisen J.A."/>
        </authorList>
    </citation>
    <scope>NUCLEOTIDE SEQUENCE [LARGE SCALE GENOMIC DNA]</scope>
    <source>
        <strain evidence="14">DSM 18391 / NRRL B-41598 / KBS 63</strain>
    </source>
</reference>
<keyword evidence="9 10" id="KW-0961">Cell wall biogenesis/degradation</keyword>
<evidence type="ECO:0000256" key="2">
    <source>
        <dbReference type="ARBA" id="ARBA00022618"/>
    </source>
</evidence>
<evidence type="ECO:0000256" key="3">
    <source>
        <dbReference type="ARBA" id="ARBA00022676"/>
    </source>
</evidence>
<evidence type="ECO:0000256" key="1">
    <source>
        <dbReference type="ARBA" id="ARBA00022475"/>
    </source>
</evidence>
<dbReference type="EC" id="2.4.1.227" evidence="10"/>
<evidence type="ECO:0000256" key="5">
    <source>
        <dbReference type="ARBA" id="ARBA00022960"/>
    </source>
</evidence>
<keyword evidence="6 10" id="KW-0573">Peptidoglycan synthesis</keyword>
<dbReference type="GO" id="GO:0005886">
    <property type="term" value="C:plasma membrane"/>
    <property type="evidence" value="ECO:0007669"/>
    <property type="project" value="UniProtKB-SubCell"/>
</dbReference>
<dbReference type="GO" id="GO:0071555">
    <property type="term" value="P:cell wall organization"/>
    <property type="evidence" value="ECO:0007669"/>
    <property type="project" value="UniProtKB-KW"/>
</dbReference>
<evidence type="ECO:0000259" key="11">
    <source>
        <dbReference type="Pfam" id="PF03033"/>
    </source>
</evidence>
<dbReference type="NCBIfam" id="TIGR01133">
    <property type="entry name" value="murG"/>
    <property type="match status" value="1"/>
</dbReference>
<comment type="function">
    <text evidence="10">Cell wall formation. Catalyzes the transfer of a GlcNAc subunit on undecaprenyl-pyrophosphoryl-MurNAc-pentapeptide (lipid intermediate I) to form undecaprenyl-pyrophosphoryl-MurNAc-(pentapeptide)GlcNAc (lipid intermediate II).</text>
</comment>
<evidence type="ECO:0000256" key="9">
    <source>
        <dbReference type="ARBA" id="ARBA00023316"/>
    </source>
</evidence>
<feature type="binding site" evidence="10">
    <location>
        <position position="198"/>
    </location>
    <ligand>
        <name>UDP-N-acetyl-alpha-D-glucosamine</name>
        <dbReference type="ChEBI" id="CHEBI:57705"/>
    </ligand>
</feature>
<evidence type="ECO:0000256" key="8">
    <source>
        <dbReference type="ARBA" id="ARBA00023306"/>
    </source>
</evidence>
<gene>
    <name evidence="10" type="primary">murG</name>
    <name evidence="13" type="ordered locus">Terro_3444</name>
</gene>
<comment type="subcellular location">
    <subcellularLocation>
        <location evidence="10">Cell membrane</location>
        <topology evidence="10">Peripheral membrane protein</topology>
        <orientation evidence="10">Cytoplasmic side</orientation>
    </subcellularLocation>
</comment>
<dbReference type="SUPFAM" id="SSF53756">
    <property type="entry name" value="UDP-Glycosyltransferase/glycogen phosphorylase"/>
    <property type="match status" value="1"/>
</dbReference>
<dbReference type="InterPro" id="IPR007235">
    <property type="entry name" value="Glyco_trans_28_C"/>
</dbReference>
<dbReference type="InterPro" id="IPR004276">
    <property type="entry name" value="GlycoTrans_28_N"/>
</dbReference>
<evidence type="ECO:0000259" key="12">
    <source>
        <dbReference type="Pfam" id="PF04101"/>
    </source>
</evidence>
<keyword evidence="5 10" id="KW-0133">Cell shape</keyword>
<dbReference type="Pfam" id="PF03033">
    <property type="entry name" value="Glyco_transf_28"/>
    <property type="match status" value="1"/>
</dbReference>
<dbReference type="GO" id="GO:0051991">
    <property type="term" value="F:UDP-N-acetyl-D-glucosamine:N-acetylmuramoyl-L-alanyl-D-glutamyl-meso-2,6-diaminopimelyl-D-alanyl-D-alanine-diphosphoundecaprenol 4-beta-N-acetylglucosaminlytransferase activity"/>
    <property type="evidence" value="ECO:0007669"/>
    <property type="project" value="RHEA"/>
</dbReference>
<dbReference type="GO" id="GO:0008360">
    <property type="term" value="P:regulation of cell shape"/>
    <property type="evidence" value="ECO:0007669"/>
    <property type="project" value="UniProtKB-KW"/>
</dbReference>
<dbReference type="KEGG" id="trs:Terro_3444"/>
<feature type="binding site" evidence="10">
    <location>
        <position position="300"/>
    </location>
    <ligand>
        <name>UDP-N-acetyl-alpha-D-glucosamine</name>
        <dbReference type="ChEBI" id="CHEBI:57705"/>
    </ligand>
</feature>
<evidence type="ECO:0000256" key="7">
    <source>
        <dbReference type="ARBA" id="ARBA00023136"/>
    </source>
</evidence>
<evidence type="ECO:0000313" key="13">
    <source>
        <dbReference type="EMBL" id="AFL89658.1"/>
    </source>
</evidence>
<dbReference type="Gene3D" id="3.40.50.2000">
    <property type="entry name" value="Glycogen Phosphorylase B"/>
    <property type="match status" value="2"/>
</dbReference>
<accession>I3ZK90</accession>
<evidence type="ECO:0000256" key="10">
    <source>
        <dbReference type="HAMAP-Rule" id="MF_00033"/>
    </source>
</evidence>
<keyword evidence="7 10" id="KW-0472">Membrane</keyword>
<dbReference type="EMBL" id="CP003379">
    <property type="protein sequence ID" value="AFL89658.1"/>
    <property type="molecule type" value="Genomic_DNA"/>
</dbReference>
<evidence type="ECO:0000256" key="4">
    <source>
        <dbReference type="ARBA" id="ARBA00022679"/>
    </source>
</evidence>
<keyword evidence="4 10" id="KW-0808">Transferase</keyword>
<dbReference type="GO" id="GO:0005975">
    <property type="term" value="P:carbohydrate metabolic process"/>
    <property type="evidence" value="ECO:0007669"/>
    <property type="project" value="InterPro"/>
</dbReference>
<keyword evidence="3 10" id="KW-0328">Glycosyltransferase</keyword>
<evidence type="ECO:0000256" key="6">
    <source>
        <dbReference type="ARBA" id="ARBA00022984"/>
    </source>
</evidence>
<proteinExistence type="inferred from homology"/>
<dbReference type="UniPathway" id="UPA00219"/>
<comment type="caution">
    <text evidence="10">Lacks conserved residue(s) required for the propagation of feature annotation.</text>
</comment>
<feature type="binding site" evidence="10">
    <location>
        <position position="176"/>
    </location>
    <ligand>
        <name>UDP-N-acetyl-alpha-D-glucosamine</name>
        <dbReference type="ChEBI" id="CHEBI:57705"/>
    </ligand>
</feature>
<dbReference type="Proteomes" id="UP000006056">
    <property type="component" value="Chromosome"/>
</dbReference>
<organism evidence="13 14">
    <name type="scientific">Terriglobus roseus (strain DSM 18391 / NRRL B-41598 / KBS 63)</name>
    <dbReference type="NCBI Taxonomy" id="926566"/>
    <lineage>
        <taxon>Bacteria</taxon>
        <taxon>Pseudomonadati</taxon>
        <taxon>Acidobacteriota</taxon>
        <taxon>Terriglobia</taxon>
        <taxon>Terriglobales</taxon>
        <taxon>Acidobacteriaceae</taxon>
        <taxon>Terriglobus</taxon>
    </lineage>
</organism>
<dbReference type="Pfam" id="PF04101">
    <property type="entry name" value="Glyco_tran_28_C"/>
    <property type="match status" value="1"/>
</dbReference>
<dbReference type="PANTHER" id="PTHR21015">
    <property type="entry name" value="UDP-N-ACETYLGLUCOSAMINE--N-ACETYLMURAMYL-(PENTAPEPTIDE) PYROPHOSPHORYL-UNDECAPRENOL N-ACETYLGLUCOSAMINE TRANSFERASE 1"/>
    <property type="match status" value="1"/>
</dbReference>
<sequence>MPVAETWEPGTGNRLRVLIAGGGTGGHVIPALAIARELRDTHGAEVRLIGTSRGIETRLVPAAGFPLELIQVGQLANVSLATRLKTLTDLPRGVLHCITYLRAFRPQVVVGVGGYASGPAMLAALMLRIPTLAYEPNAAPGMVNRMIGRFVNGAAVAFADTANFFRNAVVTGVPVRQEIFKTGPLPLETPRLLITAGSNGAKVFNETLPQIARELLLAIPGLTVVHQTGERAFEATRQAYRDAGIDEAQVDVRAFLNDMPQQLDRATLVLARSGSTVAELAAAGRPSLLVPFPQAADDHQTKNAAAMVKQGASKMLAQAEITPVSLLEGLLMLLQDDDRLKRMATNARQAGKPDALERIGMMIAGLAQGVPVGTVR</sequence>
<keyword evidence="14" id="KW-1185">Reference proteome</keyword>
<feature type="binding site" evidence="10">
    <location>
        <position position="137"/>
    </location>
    <ligand>
        <name>UDP-N-acetyl-alpha-D-glucosamine</name>
        <dbReference type="ChEBI" id="CHEBI:57705"/>
    </ligand>
</feature>
<comment type="catalytic activity">
    <reaction evidence="10">
        <text>di-trans,octa-cis-undecaprenyl diphospho-N-acetyl-alpha-D-muramoyl-L-alanyl-D-glutamyl-meso-2,6-diaminopimeloyl-D-alanyl-D-alanine + UDP-N-acetyl-alpha-D-glucosamine = di-trans,octa-cis-undecaprenyl diphospho-[N-acetyl-alpha-D-glucosaminyl-(1-&gt;4)]-N-acetyl-alpha-D-muramoyl-L-alanyl-D-glutamyl-meso-2,6-diaminopimeloyl-D-alanyl-D-alanine + UDP + H(+)</text>
        <dbReference type="Rhea" id="RHEA:31227"/>
        <dbReference type="ChEBI" id="CHEBI:15378"/>
        <dbReference type="ChEBI" id="CHEBI:57705"/>
        <dbReference type="ChEBI" id="CHEBI:58223"/>
        <dbReference type="ChEBI" id="CHEBI:61387"/>
        <dbReference type="ChEBI" id="CHEBI:61388"/>
        <dbReference type="EC" id="2.4.1.227"/>
    </reaction>
</comment>
<keyword evidence="2 10" id="KW-0132">Cell division</keyword>
<dbReference type="HAMAP" id="MF_00033">
    <property type="entry name" value="MurG"/>
    <property type="match status" value="1"/>
</dbReference>
<evidence type="ECO:0000313" key="14">
    <source>
        <dbReference type="Proteomes" id="UP000006056"/>
    </source>
</evidence>
<dbReference type="GO" id="GO:0009252">
    <property type="term" value="P:peptidoglycan biosynthetic process"/>
    <property type="evidence" value="ECO:0007669"/>
    <property type="project" value="UniProtKB-UniRule"/>
</dbReference>
<keyword evidence="8 10" id="KW-0131">Cell cycle</keyword>